<keyword evidence="3" id="KW-1185">Reference proteome</keyword>
<evidence type="ECO:0000259" key="1">
    <source>
        <dbReference type="Pfam" id="PF01425"/>
    </source>
</evidence>
<dbReference type="PANTHER" id="PTHR42678">
    <property type="entry name" value="AMIDASE"/>
    <property type="match status" value="1"/>
</dbReference>
<organism evidence="2 3">
    <name type="scientific">Diaporthe australafricana</name>
    <dbReference type="NCBI Taxonomy" id="127596"/>
    <lineage>
        <taxon>Eukaryota</taxon>
        <taxon>Fungi</taxon>
        <taxon>Dikarya</taxon>
        <taxon>Ascomycota</taxon>
        <taxon>Pezizomycotina</taxon>
        <taxon>Sordariomycetes</taxon>
        <taxon>Sordariomycetidae</taxon>
        <taxon>Diaporthales</taxon>
        <taxon>Diaporthaceae</taxon>
        <taxon>Diaporthe</taxon>
    </lineage>
</organism>
<proteinExistence type="predicted"/>
<dbReference type="PANTHER" id="PTHR42678:SF34">
    <property type="entry name" value="OS04G0183300 PROTEIN"/>
    <property type="match status" value="1"/>
</dbReference>
<dbReference type="SUPFAM" id="SSF75304">
    <property type="entry name" value="Amidase signature (AS) enzymes"/>
    <property type="match status" value="1"/>
</dbReference>
<sequence>MTACALGSVDVDALDLEGILLGLDNGDFTSQDLVDTYMSRITQINTQVRAVGCLNPDARAIAIERDQQRREGLHLGALHGVPLLVKDTIVTADGMDTTGGSYALVGAKYSHEATVVTKIRDAGGIILGKTNLSQWGMSRSQKCPSGWTSLFGQAVGGFHESQDPQGSSSGSAIAACQNLAAATIGGEISRLSQFSLRVLIFLGKDEQDQATKDIITLHHDSRLQTGMPSDWSCQYGNCVYTTADSDPEVGAAFKAAIDKIHTLGATIVDDIDFDHWKPGSGQREDLFGDILLREALEKFFSTMSLNPNDIKNISDLIEFIKSTPEEQYGKFGAEWFESARDAPWTSTSDAFLEVKGKMENLGKDVERPLDGFAITFAGRKFSEETILSCAYSFEQATKVANVNREKLKIKPRNELKGGNGKN</sequence>
<dbReference type="Pfam" id="PF01425">
    <property type="entry name" value="Amidase"/>
    <property type="match status" value="1"/>
</dbReference>
<dbReference type="InterPro" id="IPR036928">
    <property type="entry name" value="AS_sf"/>
</dbReference>
<accession>A0ABR3XHG7</accession>
<comment type="caution">
    <text evidence="2">The sequence shown here is derived from an EMBL/GenBank/DDBJ whole genome shotgun (WGS) entry which is preliminary data.</text>
</comment>
<dbReference type="InterPro" id="IPR023631">
    <property type="entry name" value="Amidase_dom"/>
</dbReference>
<reference evidence="2 3" key="1">
    <citation type="journal article" date="2024" name="IMA Fungus">
        <title>IMA Genome - F19 : A genome assembly and annotation guide to empower mycologists, including annotated draft genome sequences of Ceratocystis pirilliformis, Diaporthe australafricana, Fusarium ophioides, Paecilomyces lecythidis, and Sporothrix stenoceras.</title>
        <authorList>
            <person name="Aylward J."/>
            <person name="Wilson A.M."/>
            <person name="Visagie C.M."/>
            <person name="Spraker J."/>
            <person name="Barnes I."/>
            <person name="Buitendag C."/>
            <person name="Ceriani C."/>
            <person name="Del Mar Angel L."/>
            <person name="du Plessis D."/>
            <person name="Fuchs T."/>
            <person name="Gasser K."/>
            <person name="Kramer D."/>
            <person name="Li W."/>
            <person name="Munsamy K."/>
            <person name="Piso A."/>
            <person name="Price J.L."/>
            <person name="Sonnekus B."/>
            <person name="Thomas C."/>
            <person name="van der Nest A."/>
            <person name="van Dijk A."/>
            <person name="van Heerden A."/>
            <person name="van Vuuren N."/>
            <person name="Yilmaz N."/>
            <person name="Duong T.A."/>
            <person name="van der Merwe N.A."/>
            <person name="Wingfield M.J."/>
            <person name="Wingfield B.D."/>
        </authorList>
    </citation>
    <scope>NUCLEOTIDE SEQUENCE [LARGE SCALE GENOMIC DNA]</scope>
    <source>
        <strain evidence="2 3">CMW 18300</strain>
    </source>
</reference>
<protein>
    <recommendedName>
        <fullName evidence="1">Amidase domain-containing protein</fullName>
    </recommendedName>
</protein>
<dbReference type="EMBL" id="JAWRVE010000020">
    <property type="protein sequence ID" value="KAL1875210.1"/>
    <property type="molecule type" value="Genomic_DNA"/>
</dbReference>
<dbReference type="Proteomes" id="UP001583177">
    <property type="component" value="Unassembled WGS sequence"/>
</dbReference>
<feature type="domain" description="Amidase" evidence="1">
    <location>
        <begin position="32"/>
        <end position="188"/>
    </location>
</feature>
<evidence type="ECO:0000313" key="3">
    <source>
        <dbReference type="Proteomes" id="UP001583177"/>
    </source>
</evidence>
<gene>
    <name evidence="2" type="ORF">Daus18300_003281</name>
</gene>
<dbReference type="Gene3D" id="3.90.1300.10">
    <property type="entry name" value="Amidase signature (AS) domain"/>
    <property type="match status" value="2"/>
</dbReference>
<evidence type="ECO:0000313" key="2">
    <source>
        <dbReference type="EMBL" id="KAL1875210.1"/>
    </source>
</evidence>
<name>A0ABR3XHG7_9PEZI</name>